<feature type="signal peptide" evidence="2">
    <location>
        <begin position="1"/>
        <end position="28"/>
    </location>
</feature>
<evidence type="ECO:0000256" key="2">
    <source>
        <dbReference type="SAM" id="SignalP"/>
    </source>
</evidence>
<dbReference type="EMBL" id="JACYXC010000001">
    <property type="protein sequence ID" value="MBH5336127.1"/>
    <property type="molecule type" value="Genomic_DNA"/>
</dbReference>
<reference evidence="3 4" key="1">
    <citation type="submission" date="2020-09" db="EMBL/GenBank/DDBJ databases">
        <title>Biosynthesis of the nuclear factor of activated T cells inhibitor NFAT-133 and its congeners in Streptomyces pactum.</title>
        <authorList>
            <person name="Zhou W."/>
            <person name="Posri P."/>
            <person name="Abugrain M.E."/>
            <person name="Weisberg A.J."/>
            <person name="Chang J.H."/>
            <person name="Mahmud T."/>
        </authorList>
    </citation>
    <scope>NUCLEOTIDE SEQUENCE [LARGE SCALE GENOMIC DNA]</scope>
    <source>
        <strain evidence="3 4">ATCC 27456</strain>
    </source>
</reference>
<feature type="region of interest" description="Disordered" evidence="1">
    <location>
        <begin position="31"/>
        <end position="72"/>
    </location>
</feature>
<evidence type="ECO:0008006" key="5">
    <source>
        <dbReference type="Google" id="ProtNLM"/>
    </source>
</evidence>
<keyword evidence="4" id="KW-1185">Reference proteome</keyword>
<evidence type="ECO:0000313" key="3">
    <source>
        <dbReference type="EMBL" id="MBH5336127.1"/>
    </source>
</evidence>
<proteinExistence type="predicted"/>
<accession>A0ABS0NLQ6</accession>
<dbReference type="PROSITE" id="PS51257">
    <property type="entry name" value="PROKAR_LIPOPROTEIN"/>
    <property type="match status" value="1"/>
</dbReference>
<name>A0ABS0NLQ6_9ACTN</name>
<evidence type="ECO:0000313" key="4">
    <source>
        <dbReference type="Proteomes" id="UP000807371"/>
    </source>
</evidence>
<evidence type="ECO:0000256" key="1">
    <source>
        <dbReference type="SAM" id="MobiDB-lite"/>
    </source>
</evidence>
<sequence>MNHVRRGRTLAATAVATVLLLAVTGCNEDDRAVDPSASAPSAPQTSKAAPPSATPSTTPSGTATPSAGTDGRRTLVDAAQAGGLTRVTGDGALSDLPVDPGEMRDGMTLVAGNYRAPGDSGAPVLFEGVDNVPEDTSKRREHLWRGMLDHAGWDPELGQPTAEPVADAGELGGSVECLLASLSESGNVICGWADESTAAVALFPDSTLPEAGALFVRMRADLEQVG</sequence>
<protein>
    <recommendedName>
        <fullName evidence="5">Lipoprotein</fullName>
    </recommendedName>
</protein>
<comment type="caution">
    <text evidence="3">The sequence shown here is derived from an EMBL/GenBank/DDBJ whole genome shotgun (WGS) entry which is preliminary data.</text>
</comment>
<organism evidence="3 4">
    <name type="scientific">Streptomyces pactum</name>
    <dbReference type="NCBI Taxonomy" id="68249"/>
    <lineage>
        <taxon>Bacteria</taxon>
        <taxon>Bacillati</taxon>
        <taxon>Actinomycetota</taxon>
        <taxon>Actinomycetes</taxon>
        <taxon>Kitasatosporales</taxon>
        <taxon>Streptomycetaceae</taxon>
        <taxon>Streptomyces</taxon>
    </lineage>
</organism>
<feature type="chain" id="PRO_5046580340" description="Lipoprotein" evidence="2">
    <location>
        <begin position="29"/>
        <end position="226"/>
    </location>
</feature>
<dbReference type="Proteomes" id="UP000807371">
    <property type="component" value="Unassembled WGS sequence"/>
</dbReference>
<gene>
    <name evidence="3" type="ORF">IHE55_15580</name>
</gene>
<feature type="compositionally biased region" description="Low complexity" evidence="1">
    <location>
        <begin position="35"/>
        <end position="69"/>
    </location>
</feature>
<keyword evidence="2" id="KW-0732">Signal</keyword>
<dbReference type="RefSeq" id="WP_197989579.1">
    <property type="nucleotide sequence ID" value="NZ_JACYXC010000001.1"/>
</dbReference>